<dbReference type="Proteomes" id="UP000190121">
    <property type="component" value="Unassembled WGS sequence"/>
</dbReference>
<reference evidence="2" key="1">
    <citation type="submission" date="2017-02" db="EMBL/GenBank/DDBJ databases">
        <authorList>
            <person name="Varghese N."/>
            <person name="Submissions S."/>
        </authorList>
    </citation>
    <scope>NUCLEOTIDE SEQUENCE [LARGE SCALE GENOMIC DNA]</scope>
    <source>
        <strain evidence="2">ATCC 51356</strain>
    </source>
</reference>
<accession>A0A1T4NJ65</accession>
<gene>
    <name evidence="1" type="ORF">SAMN02745171_01128</name>
</gene>
<organism evidence="1 2">
    <name type="scientific">Porphyromonas circumdentaria</name>
    <dbReference type="NCBI Taxonomy" id="29524"/>
    <lineage>
        <taxon>Bacteria</taxon>
        <taxon>Pseudomonadati</taxon>
        <taxon>Bacteroidota</taxon>
        <taxon>Bacteroidia</taxon>
        <taxon>Bacteroidales</taxon>
        <taxon>Porphyromonadaceae</taxon>
        <taxon>Porphyromonas</taxon>
    </lineage>
</organism>
<evidence type="ECO:0000313" key="1">
    <source>
        <dbReference type="EMBL" id="SJZ79087.1"/>
    </source>
</evidence>
<evidence type="ECO:0000313" key="2">
    <source>
        <dbReference type="Proteomes" id="UP000190121"/>
    </source>
</evidence>
<dbReference type="EMBL" id="FUXE01000011">
    <property type="protein sequence ID" value="SJZ79087.1"/>
    <property type="molecule type" value="Genomic_DNA"/>
</dbReference>
<protein>
    <submittedName>
        <fullName evidence="1">Uncharacterized protein</fullName>
    </submittedName>
</protein>
<dbReference type="AlphaFoldDB" id="A0A1T4NJ65"/>
<keyword evidence="2" id="KW-1185">Reference proteome</keyword>
<name>A0A1T4NJ65_9PORP</name>
<sequence length="51" mass="6240">MAAVLFPFVFVMFAVFARNNAPKEWDNALRMLYFRSNEKRRARRMFYYPLS</sequence>
<proteinExistence type="predicted"/>